<accession>A0A177AJ63</accession>
<sequence>MSSSSWNLATGEDDWESCAPEMTNASTTPPPKYSSFQMTGNIETGSSSTLQQESLHNEHQIDLENGQLQSTPGSRWRAKISSPVKRLYNRIPVKKICSHVTLGNIGNCIGIAILGFFGLSAAIILGVLMWDLVVSVVVGRVRIPDGAD</sequence>
<evidence type="ECO:0000256" key="1">
    <source>
        <dbReference type="SAM" id="MobiDB-lite"/>
    </source>
</evidence>
<dbReference type="RefSeq" id="XP_024327373.1">
    <property type="nucleotide sequence ID" value="XM_024465350.1"/>
</dbReference>
<dbReference type="GeneID" id="36284764"/>
<dbReference type="AlphaFoldDB" id="A0A177AJ63"/>
<keyword evidence="2" id="KW-1133">Transmembrane helix</keyword>
<protein>
    <submittedName>
        <fullName evidence="3">Uncharacterized protein</fullName>
    </submittedName>
</protein>
<keyword evidence="2" id="KW-0812">Transmembrane</keyword>
<dbReference type="EMBL" id="KV441388">
    <property type="protein sequence ID" value="OAF62099.1"/>
    <property type="molecule type" value="Genomic_DNA"/>
</dbReference>
<reference evidence="3" key="1">
    <citation type="submission" date="2016-03" db="EMBL/GenBank/DDBJ databases">
        <title>Updated assembly of Pseudogymnoascus destructans, the fungus causing white-nose syndrome of bats.</title>
        <authorList>
            <person name="Palmer J.M."/>
            <person name="Drees K.P."/>
            <person name="Foster J.T."/>
            <person name="Lindner D.L."/>
        </authorList>
    </citation>
    <scope>NUCLEOTIDE SEQUENCE [LARGE SCALE GENOMIC DNA]</scope>
    <source>
        <strain evidence="3">20631-21</strain>
    </source>
</reference>
<organism evidence="3">
    <name type="scientific">Pseudogymnoascus destructans</name>
    <dbReference type="NCBI Taxonomy" id="655981"/>
    <lineage>
        <taxon>Eukaryota</taxon>
        <taxon>Fungi</taxon>
        <taxon>Dikarya</taxon>
        <taxon>Ascomycota</taxon>
        <taxon>Pezizomycotina</taxon>
        <taxon>Leotiomycetes</taxon>
        <taxon>Thelebolales</taxon>
        <taxon>Thelebolaceae</taxon>
        <taxon>Pseudogymnoascus</taxon>
    </lineage>
</organism>
<proteinExistence type="predicted"/>
<dbReference type="OrthoDB" id="3439841at2759"/>
<gene>
    <name evidence="3" type="ORF">VC83_01676</name>
</gene>
<dbReference type="Proteomes" id="UP000077154">
    <property type="component" value="Unassembled WGS sequence"/>
</dbReference>
<keyword evidence="2" id="KW-0472">Membrane</keyword>
<dbReference type="VEuPathDB" id="FungiDB:GMDG_07147"/>
<feature type="region of interest" description="Disordered" evidence="1">
    <location>
        <begin position="1"/>
        <end position="31"/>
    </location>
</feature>
<evidence type="ECO:0000313" key="3">
    <source>
        <dbReference type="EMBL" id="OAF62099.1"/>
    </source>
</evidence>
<evidence type="ECO:0000256" key="2">
    <source>
        <dbReference type="SAM" id="Phobius"/>
    </source>
</evidence>
<name>A0A177AJ63_9PEZI</name>
<feature type="transmembrane region" description="Helical" evidence="2">
    <location>
        <begin position="108"/>
        <end position="130"/>
    </location>
</feature>